<dbReference type="InterPro" id="IPR028973">
    <property type="entry name" value="PhnB-like"/>
</dbReference>
<organism evidence="2 3">
    <name type="scientific">Deinococcus depolymerans</name>
    <dbReference type="NCBI Taxonomy" id="392408"/>
    <lineage>
        <taxon>Bacteria</taxon>
        <taxon>Thermotogati</taxon>
        <taxon>Deinococcota</taxon>
        <taxon>Deinococci</taxon>
        <taxon>Deinococcales</taxon>
        <taxon>Deinococcaceae</taxon>
        <taxon>Deinococcus</taxon>
    </lineage>
</organism>
<dbReference type="EMBL" id="BAAADB010000031">
    <property type="protein sequence ID" value="GAA0522834.1"/>
    <property type="molecule type" value="Genomic_DNA"/>
</dbReference>
<gene>
    <name evidence="2" type="ORF">GCM10008937_33010</name>
</gene>
<dbReference type="PANTHER" id="PTHR33990">
    <property type="entry name" value="PROTEIN YJDN-RELATED"/>
    <property type="match status" value="1"/>
</dbReference>
<proteinExistence type="predicted"/>
<name>A0ABP3MLK5_9DEIO</name>
<dbReference type="PANTHER" id="PTHR33990:SF4">
    <property type="entry name" value="PHNB-LIKE DOMAIN-CONTAINING PROTEIN"/>
    <property type="match status" value="1"/>
</dbReference>
<feature type="domain" description="PhnB-like" evidence="1">
    <location>
        <begin position="4"/>
        <end position="120"/>
    </location>
</feature>
<comment type="caution">
    <text evidence="2">The sequence shown here is derived from an EMBL/GenBank/DDBJ whole genome shotgun (WGS) entry which is preliminary data.</text>
</comment>
<dbReference type="InterPro" id="IPR029068">
    <property type="entry name" value="Glyas_Bleomycin-R_OHBP_Dase"/>
</dbReference>
<dbReference type="Gene3D" id="3.10.180.10">
    <property type="entry name" value="2,3-Dihydroxybiphenyl 1,2-Dioxygenase, domain 1"/>
    <property type="match status" value="1"/>
</dbReference>
<keyword evidence="3" id="KW-1185">Reference proteome</keyword>
<evidence type="ECO:0000313" key="2">
    <source>
        <dbReference type="EMBL" id="GAA0522834.1"/>
    </source>
</evidence>
<sequence>MRAVTPFLMFQGPPARALDLSLTLPGAHLLHRQDTPEGCVQLAGLDLSGQRVRVTDSPLPHAFTFTPSTSLFLDCDSREEFDRVCAALGAGGEYLMPPGDAGFSTRFAWLNDPHGVSWQVNLPA</sequence>
<evidence type="ECO:0000259" key="1">
    <source>
        <dbReference type="Pfam" id="PF06983"/>
    </source>
</evidence>
<dbReference type="RefSeq" id="WP_343761225.1">
    <property type="nucleotide sequence ID" value="NZ_BAAADB010000031.1"/>
</dbReference>
<reference evidence="3" key="1">
    <citation type="journal article" date="2019" name="Int. J. Syst. Evol. Microbiol.">
        <title>The Global Catalogue of Microorganisms (GCM) 10K type strain sequencing project: providing services to taxonomists for standard genome sequencing and annotation.</title>
        <authorList>
            <consortium name="The Broad Institute Genomics Platform"/>
            <consortium name="The Broad Institute Genome Sequencing Center for Infectious Disease"/>
            <person name="Wu L."/>
            <person name="Ma J."/>
        </authorList>
    </citation>
    <scope>NUCLEOTIDE SEQUENCE [LARGE SCALE GENOMIC DNA]</scope>
    <source>
        <strain evidence="3">JCM 14368</strain>
    </source>
</reference>
<dbReference type="Pfam" id="PF06983">
    <property type="entry name" value="3-dmu-9_3-mt"/>
    <property type="match status" value="1"/>
</dbReference>
<dbReference type="SUPFAM" id="SSF54593">
    <property type="entry name" value="Glyoxalase/Bleomycin resistance protein/Dihydroxybiphenyl dioxygenase"/>
    <property type="match status" value="1"/>
</dbReference>
<dbReference type="Proteomes" id="UP001500191">
    <property type="component" value="Unassembled WGS sequence"/>
</dbReference>
<accession>A0ABP3MLK5</accession>
<evidence type="ECO:0000313" key="3">
    <source>
        <dbReference type="Proteomes" id="UP001500191"/>
    </source>
</evidence>
<dbReference type="CDD" id="cd06588">
    <property type="entry name" value="PhnB_like"/>
    <property type="match status" value="1"/>
</dbReference>
<protein>
    <submittedName>
        <fullName evidence="2">VOC family protein</fullName>
    </submittedName>
</protein>